<dbReference type="InterPro" id="IPR001451">
    <property type="entry name" value="Hexapep"/>
</dbReference>
<accession>A0ABP9A2J6</accession>
<dbReference type="SUPFAM" id="SSF51161">
    <property type="entry name" value="Trimeric LpxA-like enzymes"/>
    <property type="match status" value="1"/>
</dbReference>
<proteinExistence type="inferred from homology"/>
<keyword evidence="2" id="KW-0808">Transferase</keyword>
<evidence type="ECO:0000256" key="2">
    <source>
        <dbReference type="ARBA" id="ARBA00022679"/>
    </source>
</evidence>
<dbReference type="PANTHER" id="PTHR43300:SF11">
    <property type="entry name" value="ACETYLTRANSFERASE RV3034C-RELATED"/>
    <property type="match status" value="1"/>
</dbReference>
<dbReference type="EMBL" id="BAABIP010000018">
    <property type="protein sequence ID" value="GAA4772115.1"/>
    <property type="molecule type" value="Genomic_DNA"/>
</dbReference>
<dbReference type="CDD" id="cd03349">
    <property type="entry name" value="LbH_XAT"/>
    <property type="match status" value="1"/>
</dbReference>
<evidence type="ECO:0000313" key="6">
    <source>
        <dbReference type="Proteomes" id="UP001500141"/>
    </source>
</evidence>
<gene>
    <name evidence="5" type="ORF">GCM10023230_23130</name>
</gene>
<reference evidence="6" key="1">
    <citation type="journal article" date="2019" name="Int. J. Syst. Evol. Microbiol.">
        <title>The Global Catalogue of Microorganisms (GCM) 10K type strain sequencing project: providing services to taxonomists for standard genome sequencing and annotation.</title>
        <authorList>
            <consortium name="The Broad Institute Genomics Platform"/>
            <consortium name="The Broad Institute Genome Sequencing Center for Infectious Disease"/>
            <person name="Wu L."/>
            <person name="Ma J."/>
        </authorList>
    </citation>
    <scope>NUCLEOTIDE SEQUENCE [LARGE SCALE GENOMIC DNA]</scope>
    <source>
        <strain evidence="6">JCM 18198</strain>
    </source>
</reference>
<name>A0ABP9A2J6_9FLAO</name>
<comment type="caution">
    <text evidence="5">The sequence shown here is derived from an EMBL/GenBank/DDBJ whole genome shotgun (WGS) entry which is preliminary data.</text>
</comment>
<keyword evidence="4" id="KW-0012">Acyltransferase</keyword>
<dbReference type="PROSITE" id="PS00101">
    <property type="entry name" value="HEXAPEP_TRANSFERASES"/>
    <property type="match status" value="1"/>
</dbReference>
<comment type="similarity">
    <text evidence="1">Belongs to the transferase hexapeptide repeat family.</text>
</comment>
<evidence type="ECO:0000313" key="5">
    <source>
        <dbReference type="EMBL" id="GAA4772115.1"/>
    </source>
</evidence>
<dbReference type="Pfam" id="PF00132">
    <property type="entry name" value="Hexapep"/>
    <property type="match status" value="1"/>
</dbReference>
<keyword evidence="6" id="KW-1185">Reference proteome</keyword>
<dbReference type="InterPro" id="IPR011004">
    <property type="entry name" value="Trimer_LpxA-like_sf"/>
</dbReference>
<protein>
    <submittedName>
        <fullName evidence="5">CatB-related O-acetyltransferase</fullName>
    </submittedName>
</protein>
<dbReference type="InterPro" id="IPR018357">
    <property type="entry name" value="Hexapep_transf_CS"/>
</dbReference>
<keyword evidence="3" id="KW-0677">Repeat</keyword>
<evidence type="ECO:0000256" key="1">
    <source>
        <dbReference type="ARBA" id="ARBA00007274"/>
    </source>
</evidence>
<dbReference type="Proteomes" id="UP001500141">
    <property type="component" value="Unassembled WGS sequence"/>
</dbReference>
<evidence type="ECO:0000256" key="4">
    <source>
        <dbReference type="ARBA" id="ARBA00023315"/>
    </source>
</evidence>
<sequence>MGMFKKIASKILLRLVPQLAPILRGKVALQWIENIEQDVERDTLTKLHPPYTIMHSKIGKGTYVSANSKIVNTTIGKFCSIGPNLVCGWGIHPTNGISTSPYFYSTAKQNGSTLATKKLAEERKPITIGNDVFIGANVTILDGVTIGDGAVIGAGAVVSKDIPDYAIAVGSPIQIKKYRFTQEQIVKLKKIAWWDFDEEKLKEINTLFFDVDAFIHQNQ</sequence>
<evidence type="ECO:0000256" key="3">
    <source>
        <dbReference type="ARBA" id="ARBA00022737"/>
    </source>
</evidence>
<dbReference type="Gene3D" id="2.160.10.10">
    <property type="entry name" value="Hexapeptide repeat proteins"/>
    <property type="match status" value="1"/>
</dbReference>
<organism evidence="5 6">
    <name type="scientific">Flavobacterium hankyongi</name>
    <dbReference type="NCBI Taxonomy" id="1176532"/>
    <lineage>
        <taxon>Bacteria</taxon>
        <taxon>Pseudomonadati</taxon>
        <taxon>Bacteroidota</taxon>
        <taxon>Flavobacteriia</taxon>
        <taxon>Flavobacteriales</taxon>
        <taxon>Flavobacteriaceae</taxon>
        <taxon>Flavobacterium</taxon>
    </lineage>
</organism>
<dbReference type="PANTHER" id="PTHR43300">
    <property type="entry name" value="ACETYLTRANSFERASE"/>
    <property type="match status" value="1"/>
</dbReference>
<dbReference type="InterPro" id="IPR050179">
    <property type="entry name" value="Trans_hexapeptide_repeat"/>
</dbReference>